<dbReference type="InterPro" id="IPR011852">
    <property type="entry name" value="TRAP_TAXI"/>
</dbReference>
<organism evidence="2">
    <name type="scientific">Candidatus Kentrum sp. TUN</name>
    <dbReference type="NCBI Taxonomy" id="2126343"/>
    <lineage>
        <taxon>Bacteria</taxon>
        <taxon>Pseudomonadati</taxon>
        <taxon>Pseudomonadota</taxon>
        <taxon>Gammaproteobacteria</taxon>
        <taxon>Candidatus Kentrum</taxon>
    </lineage>
</organism>
<sequence length="102" mass="11140">MQLAKENQQQSVLKMKSIRFFCAMISLAWLAMSLHVAIAAEIKIATGSKSGVYYPVGQAVSQLLKVKGIDIGVIPTAGSEQTWTCYFKGQLILPLFRAMSST</sequence>
<dbReference type="EMBL" id="CAADFY010000111">
    <property type="protein sequence ID" value="VFK57305.1"/>
    <property type="molecule type" value="Genomic_DNA"/>
</dbReference>
<dbReference type="AlphaFoldDB" id="A0A451AHF6"/>
<evidence type="ECO:0000313" key="1">
    <source>
        <dbReference type="EMBL" id="VFK57305.1"/>
    </source>
</evidence>
<evidence type="ECO:0000313" key="2">
    <source>
        <dbReference type="EMBL" id="VFK65445.1"/>
    </source>
</evidence>
<dbReference type="Pfam" id="PF16868">
    <property type="entry name" value="NMT1_3"/>
    <property type="match status" value="1"/>
</dbReference>
<reference evidence="2" key="1">
    <citation type="submission" date="2019-02" db="EMBL/GenBank/DDBJ databases">
        <authorList>
            <person name="Gruber-Vodicka R. H."/>
            <person name="Seah K. B. B."/>
        </authorList>
    </citation>
    <scope>NUCLEOTIDE SEQUENCE</scope>
    <source>
        <strain evidence="2">BECK_BY2</strain>
        <strain evidence="1">BECK_BY3</strain>
    </source>
</reference>
<name>A0A451AHF6_9GAMM</name>
<dbReference type="EMBL" id="CAADFV010000107">
    <property type="protein sequence ID" value="VFK65445.1"/>
    <property type="molecule type" value="Genomic_DNA"/>
</dbReference>
<proteinExistence type="predicted"/>
<accession>A0A451AHF6</accession>
<gene>
    <name evidence="2" type="ORF">BECKTUN1418E_GA0071001_110711</name>
    <name evidence="1" type="ORF">BECKTUN1418F_GA0071002_111111</name>
</gene>
<protein>
    <submittedName>
        <fullName evidence="2">NMT1-like family protein</fullName>
    </submittedName>
</protein>
<dbReference type="Gene3D" id="3.40.190.10">
    <property type="entry name" value="Periplasmic binding protein-like II"/>
    <property type="match status" value="1"/>
</dbReference>